<comment type="caution">
    <text evidence="1">The sequence shown here is derived from an EMBL/GenBank/DDBJ whole genome shotgun (WGS) entry which is preliminary data.</text>
</comment>
<dbReference type="Proteomes" id="UP001315686">
    <property type="component" value="Unassembled WGS sequence"/>
</dbReference>
<evidence type="ECO:0000313" key="2">
    <source>
        <dbReference type="Proteomes" id="UP001315686"/>
    </source>
</evidence>
<dbReference type="SUPFAM" id="SSF53474">
    <property type="entry name" value="alpha/beta-Hydrolases"/>
    <property type="match status" value="1"/>
</dbReference>
<protein>
    <recommendedName>
        <fullName evidence="3">Lecithin:cholesterol acyltransferase</fullName>
    </recommendedName>
</protein>
<dbReference type="RefSeq" id="WP_327795180.1">
    <property type="nucleotide sequence ID" value="NZ_JADQAZ010000003.1"/>
</dbReference>
<reference evidence="1 2" key="1">
    <citation type="journal article" date="2021" name="Arch. Microbiol.">
        <title>Harenicola maris gen. nov., sp. nov. isolated from the Sea of Japan shallow sediments.</title>
        <authorList>
            <person name="Romanenko L.A."/>
            <person name="Kurilenko V.V."/>
            <person name="Chernysheva N.Y."/>
            <person name="Tekutyeva L.A."/>
            <person name="Velansky P.V."/>
            <person name="Svetashev V.I."/>
            <person name="Isaeva M.P."/>
        </authorList>
    </citation>
    <scope>NUCLEOTIDE SEQUENCE [LARGE SCALE GENOMIC DNA]</scope>
    <source>
        <strain evidence="1 2">KMM 3653</strain>
    </source>
</reference>
<evidence type="ECO:0000313" key="1">
    <source>
        <dbReference type="EMBL" id="MBT0958967.1"/>
    </source>
</evidence>
<sequence>MSGEAVGGCIQNIVAPVIFIPGIMGSRLSLEDGTIIWNPGSDGWEQASNAAGLARRFAAGKRSRLVGDPTQYFDRRRLKVAHRNDGGLADRGWAGMLPSYQPFMAHLNGERHGYVNDCLVMTRVVLWCYPYNWTASNLDSARHPQNNEYGNLETVVGLATEHAEALARELDRQAVKPVIITHSMGGLVSRAFTNILGKSDMVHGVIHGAMPTHGAPELYKRMKGGFEGPTSVVLGRSGAEVTATAGNCPGPLELAPNQWHQGADGRRDWLGAVDINGGAIPLPRSDPYSEIYENETDYWRLIDKPLLNPAGLQGEEADYNQYLRQIRTARSFHQQLGRDGFHPNTRMFYGTGLTTRDRVDWSIIERMGGPHAGGTFTGGTSYTESEDSMGVSTAPREGVAVSWTRIGMSGPNAPGDGTVQAGAGSYAGQMAEPVTDGFEHQGAFDSRAARELTLQWFGEMVEEMVGSA</sequence>
<dbReference type="EMBL" id="JADQAZ010000003">
    <property type="protein sequence ID" value="MBT0958967.1"/>
    <property type="molecule type" value="Genomic_DNA"/>
</dbReference>
<proteinExistence type="predicted"/>
<name>A0AAP2CTF9_9RHOB</name>
<dbReference type="Gene3D" id="3.40.50.1820">
    <property type="entry name" value="alpha/beta hydrolase"/>
    <property type="match status" value="1"/>
</dbReference>
<keyword evidence="2" id="KW-1185">Reference proteome</keyword>
<accession>A0AAP2CTF9</accession>
<evidence type="ECO:0008006" key="3">
    <source>
        <dbReference type="Google" id="ProtNLM"/>
    </source>
</evidence>
<dbReference type="InterPro" id="IPR029058">
    <property type="entry name" value="AB_hydrolase_fold"/>
</dbReference>
<gene>
    <name evidence="1" type="ORF">IV417_16390</name>
</gene>
<dbReference type="AlphaFoldDB" id="A0AAP2CTF9"/>
<organism evidence="1 2">
    <name type="scientific">Harenicola maris</name>
    <dbReference type="NCBI Taxonomy" id="2841044"/>
    <lineage>
        <taxon>Bacteria</taxon>
        <taxon>Pseudomonadati</taxon>
        <taxon>Pseudomonadota</taxon>
        <taxon>Alphaproteobacteria</taxon>
        <taxon>Rhodobacterales</taxon>
        <taxon>Paracoccaceae</taxon>
        <taxon>Harenicola</taxon>
    </lineage>
</organism>